<dbReference type="Proteomes" id="UP000694865">
    <property type="component" value="Unplaced"/>
</dbReference>
<feature type="region of interest" description="Disordered" evidence="1">
    <location>
        <begin position="1"/>
        <end position="97"/>
    </location>
</feature>
<sequence>MAALDRNMNSNGTWNDGEDPNVMSDGEDDSKKRTKKSVRFITPSLEKLNKLDGSKPPKIPIMLDIGESTDNGNYGNEASQNQASTANGYLGNPPAPPLPNLLSFEAVEAMQTDSGINSPHASPSRATTVARQQGTVDTGAQFNDGKDMAERMEGFHISYSEEHYKAMQEALKKRLSQPIETYPELKME</sequence>
<gene>
    <name evidence="3" type="primary">LOC102809640</name>
</gene>
<proteinExistence type="predicted"/>
<reference evidence="3" key="1">
    <citation type="submission" date="2025-08" db="UniProtKB">
        <authorList>
            <consortium name="RefSeq"/>
        </authorList>
    </citation>
    <scope>IDENTIFICATION</scope>
    <source>
        <tissue evidence="3">Testes</tissue>
    </source>
</reference>
<dbReference type="RefSeq" id="XP_006816833.1">
    <property type="nucleotide sequence ID" value="XM_006816770.1"/>
</dbReference>
<accession>A0ABM0M9Z2</accession>
<organism evidence="2 3">
    <name type="scientific">Saccoglossus kowalevskii</name>
    <name type="common">Acorn worm</name>
    <dbReference type="NCBI Taxonomy" id="10224"/>
    <lineage>
        <taxon>Eukaryota</taxon>
        <taxon>Metazoa</taxon>
        <taxon>Hemichordata</taxon>
        <taxon>Enteropneusta</taxon>
        <taxon>Harrimaniidae</taxon>
        <taxon>Saccoglossus</taxon>
    </lineage>
</organism>
<evidence type="ECO:0000313" key="2">
    <source>
        <dbReference type="Proteomes" id="UP000694865"/>
    </source>
</evidence>
<name>A0ABM0M9Z2_SACKO</name>
<feature type="compositionally biased region" description="Polar residues" evidence="1">
    <location>
        <begin position="114"/>
        <end position="141"/>
    </location>
</feature>
<keyword evidence="2" id="KW-1185">Reference proteome</keyword>
<evidence type="ECO:0000313" key="3">
    <source>
        <dbReference type="RefSeq" id="XP_006816833.1"/>
    </source>
</evidence>
<evidence type="ECO:0000256" key="1">
    <source>
        <dbReference type="SAM" id="MobiDB-lite"/>
    </source>
</evidence>
<dbReference type="GeneID" id="102809640"/>
<feature type="compositionally biased region" description="Polar residues" evidence="1">
    <location>
        <begin position="68"/>
        <end position="85"/>
    </location>
</feature>
<protein>
    <submittedName>
        <fullName evidence="3">Uncharacterized protein LOC102809640</fullName>
    </submittedName>
</protein>
<feature type="region of interest" description="Disordered" evidence="1">
    <location>
        <begin position="114"/>
        <end position="146"/>
    </location>
</feature>